<accession>A0A3B0QQE8</accession>
<dbReference type="InterPro" id="IPR037187">
    <property type="entry name" value="DnaK_N"/>
</dbReference>
<reference evidence="7" key="1">
    <citation type="submission" date="2018-06" db="EMBL/GenBank/DDBJ databases">
        <authorList>
            <person name="Zhirakovskaya E."/>
        </authorList>
    </citation>
    <scope>NUCLEOTIDE SEQUENCE</scope>
</reference>
<dbReference type="PROSITE" id="PS51128">
    <property type="entry name" value="ZF_DKSA_2"/>
    <property type="match status" value="1"/>
</dbReference>
<feature type="compositionally biased region" description="Basic residues" evidence="4">
    <location>
        <begin position="43"/>
        <end position="53"/>
    </location>
</feature>
<dbReference type="PANTHER" id="PTHR33823">
    <property type="entry name" value="RNA POLYMERASE-BINDING TRANSCRIPTION FACTOR DKSA-RELATED"/>
    <property type="match status" value="1"/>
</dbReference>
<dbReference type="Gene3D" id="1.20.120.910">
    <property type="entry name" value="DksA, coiled-coil domain"/>
    <property type="match status" value="1"/>
</dbReference>
<gene>
    <name evidence="7" type="ORF">MNBD_DELTA01-82</name>
</gene>
<name>A0A3B0QQE8_9ZZZZ</name>
<dbReference type="PANTHER" id="PTHR33823:SF4">
    <property type="entry name" value="GENERAL STRESS PROTEIN 16O"/>
    <property type="match status" value="1"/>
</dbReference>
<dbReference type="PROSITE" id="PS01102">
    <property type="entry name" value="ZF_DKSA_1"/>
    <property type="match status" value="1"/>
</dbReference>
<dbReference type="GO" id="GO:0008270">
    <property type="term" value="F:zinc ion binding"/>
    <property type="evidence" value="ECO:0007669"/>
    <property type="project" value="UniProtKB-KW"/>
</dbReference>
<dbReference type="SUPFAM" id="SSF109635">
    <property type="entry name" value="DnaK suppressor protein DksA, alpha-hairpin domain"/>
    <property type="match status" value="1"/>
</dbReference>
<evidence type="ECO:0000259" key="5">
    <source>
        <dbReference type="Pfam" id="PF01258"/>
    </source>
</evidence>
<dbReference type="EMBL" id="UOEA01000014">
    <property type="protein sequence ID" value="VAV82369.1"/>
    <property type="molecule type" value="Genomic_DNA"/>
</dbReference>
<dbReference type="InterPro" id="IPR020458">
    <property type="entry name" value="Znf_DskA_TraR_CS"/>
</dbReference>
<dbReference type="SUPFAM" id="SSF57716">
    <property type="entry name" value="Glucocorticoid receptor-like (DNA-binding domain)"/>
    <property type="match status" value="1"/>
</dbReference>
<dbReference type="Pfam" id="PF01258">
    <property type="entry name" value="zf-dskA_traR"/>
    <property type="match status" value="1"/>
</dbReference>
<dbReference type="Pfam" id="PF21157">
    <property type="entry name" value="DksA_N"/>
    <property type="match status" value="1"/>
</dbReference>
<proteinExistence type="predicted"/>
<feature type="domain" description="Zinc finger DksA/TraR C4-type" evidence="5">
    <location>
        <begin position="148"/>
        <end position="182"/>
    </location>
</feature>
<feature type="region of interest" description="Disordered" evidence="4">
    <location>
        <begin position="1"/>
        <end position="72"/>
    </location>
</feature>
<organism evidence="7">
    <name type="scientific">hydrothermal vent metagenome</name>
    <dbReference type="NCBI Taxonomy" id="652676"/>
    <lineage>
        <taxon>unclassified sequences</taxon>
        <taxon>metagenomes</taxon>
        <taxon>ecological metagenomes</taxon>
    </lineage>
</organism>
<feature type="domain" description="DnaK suppressor protein DksA N-terminal" evidence="6">
    <location>
        <begin position="77"/>
        <end position="142"/>
    </location>
</feature>
<protein>
    <submittedName>
        <fullName evidence="7">Uncharacterized protein</fullName>
    </submittedName>
</protein>
<feature type="region of interest" description="Disordered" evidence="4">
    <location>
        <begin position="187"/>
        <end position="207"/>
    </location>
</feature>
<keyword evidence="3" id="KW-0862">Zinc</keyword>
<feature type="compositionally biased region" description="Basic residues" evidence="4">
    <location>
        <begin position="1"/>
        <end position="24"/>
    </location>
</feature>
<keyword evidence="1" id="KW-0479">Metal-binding</keyword>
<dbReference type="InterPro" id="IPR048489">
    <property type="entry name" value="DksA_N"/>
</dbReference>
<feature type="compositionally biased region" description="Low complexity" evidence="4">
    <location>
        <begin position="25"/>
        <end position="42"/>
    </location>
</feature>
<dbReference type="AlphaFoldDB" id="A0A3B0QQE8"/>
<evidence type="ECO:0000256" key="3">
    <source>
        <dbReference type="ARBA" id="ARBA00022833"/>
    </source>
</evidence>
<dbReference type="PRINTS" id="PR00618">
    <property type="entry name" value="DKSAZNFINGER"/>
</dbReference>
<evidence type="ECO:0000313" key="7">
    <source>
        <dbReference type="EMBL" id="VAV82369.1"/>
    </source>
</evidence>
<evidence type="ECO:0000256" key="1">
    <source>
        <dbReference type="ARBA" id="ARBA00022723"/>
    </source>
</evidence>
<sequence length="207" mass="23200">MATTKTKKTTTTGTKKKAPAKKAVKAATTKKSPAKKAAPAKTPAKKAAVKKTTAKATPKKTTTAKKRPFRNSFKKEMQSMLLENKKHLLSEINQKIKQESDGHKKEMGDIYDIASSERERELTLMLGDRDRKKIQQVYRALEWLEEEEYGLCEECGEPIGDNRMRALPFTRVCVECKSKLEKNTLYKGRLDDGPAGTGDKSDSDDVF</sequence>
<keyword evidence="2" id="KW-0863">Zinc-finger</keyword>
<evidence type="ECO:0000259" key="6">
    <source>
        <dbReference type="Pfam" id="PF21157"/>
    </source>
</evidence>
<dbReference type="InterPro" id="IPR000962">
    <property type="entry name" value="Znf_DskA_TraR"/>
</dbReference>
<evidence type="ECO:0000256" key="2">
    <source>
        <dbReference type="ARBA" id="ARBA00022771"/>
    </source>
</evidence>
<evidence type="ECO:0000256" key="4">
    <source>
        <dbReference type="SAM" id="MobiDB-lite"/>
    </source>
</evidence>
<dbReference type="InterPro" id="IPR020460">
    <property type="entry name" value="Znf_C4-type_bac"/>
</dbReference>